<dbReference type="OrthoDB" id="2389204at2"/>
<gene>
    <name evidence="1" type="ORF">SAMN05216216_10925</name>
</gene>
<reference evidence="2" key="1">
    <citation type="submission" date="2016-10" db="EMBL/GenBank/DDBJ databases">
        <authorList>
            <person name="Varghese N."/>
            <person name="Submissions S."/>
        </authorList>
    </citation>
    <scope>NUCLEOTIDE SEQUENCE [LARGE SCALE GENOMIC DNA]</scope>
    <source>
        <strain evidence="2">CGMCC 1.8895</strain>
    </source>
</reference>
<proteinExistence type="predicted"/>
<protein>
    <submittedName>
        <fullName evidence="1">Uncharacterized protein</fullName>
    </submittedName>
</protein>
<accession>A0A1G9EJW5</accession>
<dbReference type="EMBL" id="FNFY01000009">
    <property type="protein sequence ID" value="SDK76424.1"/>
    <property type="molecule type" value="Genomic_DNA"/>
</dbReference>
<dbReference type="AlphaFoldDB" id="A0A1G9EJW5"/>
<evidence type="ECO:0000313" key="1">
    <source>
        <dbReference type="EMBL" id="SDK76424.1"/>
    </source>
</evidence>
<sequence>MDDVQNKQVSIINTPMDLNDRELVGYPYLIVLCKVTMPRILMKPRTAWTVITVDLVKGVPLRSNMFPETNEIDIDASALVPPVLTSEEAVNKARKLVIRWVMHKFHAFRNPEIEIVQQQEVYKAFFFSQIDGKEILVDSVKGLTGEDL</sequence>
<dbReference type="RefSeq" id="WP_092985903.1">
    <property type="nucleotide sequence ID" value="NZ_FNFY01000009.1"/>
</dbReference>
<name>A0A1G9EJW5_9BACL</name>
<dbReference type="STRING" id="576118.SAMN05216216_10925"/>
<keyword evidence="2" id="KW-1185">Reference proteome</keyword>
<organism evidence="1 2">
    <name type="scientific">Lacicoccus qingdaonensis</name>
    <dbReference type="NCBI Taxonomy" id="576118"/>
    <lineage>
        <taxon>Bacteria</taxon>
        <taxon>Bacillati</taxon>
        <taxon>Bacillota</taxon>
        <taxon>Bacilli</taxon>
        <taxon>Bacillales</taxon>
        <taxon>Salinicoccaceae</taxon>
        <taxon>Lacicoccus</taxon>
    </lineage>
</organism>
<evidence type="ECO:0000313" key="2">
    <source>
        <dbReference type="Proteomes" id="UP000199008"/>
    </source>
</evidence>
<dbReference type="Proteomes" id="UP000199008">
    <property type="component" value="Unassembled WGS sequence"/>
</dbReference>